<organism evidence="6 7">
    <name type="scientific">Exaiptasia diaphana</name>
    <name type="common">Tropical sea anemone</name>
    <name type="synonym">Aiptasia pulchella</name>
    <dbReference type="NCBI Taxonomy" id="2652724"/>
    <lineage>
        <taxon>Eukaryota</taxon>
        <taxon>Metazoa</taxon>
        <taxon>Cnidaria</taxon>
        <taxon>Anthozoa</taxon>
        <taxon>Hexacorallia</taxon>
        <taxon>Actiniaria</taxon>
        <taxon>Aiptasiidae</taxon>
        <taxon>Exaiptasia</taxon>
    </lineage>
</organism>
<dbReference type="PANTHER" id="PTHR33447:SF24">
    <property type="entry name" value="GLUTATHIONE GAMMA-GLUTAMYLCYSTEINYLTRANSFERASE"/>
    <property type="match status" value="1"/>
</dbReference>
<keyword evidence="7" id="KW-1185">Reference proteome</keyword>
<dbReference type="Gene3D" id="3.90.70.30">
    <property type="entry name" value="Phytochelatin synthase, N-terminal domain"/>
    <property type="match status" value="1"/>
</dbReference>
<evidence type="ECO:0000256" key="1">
    <source>
        <dbReference type="ARBA" id="ARBA00012468"/>
    </source>
</evidence>
<evidence type="ECO:0000256" key="2">
    <source>
        <dbReference type="ARBA" id="ARBA00022539"/>
    </source>
</evidence>
<dbReference type="RefSeq" id="XP_020895795.1">
    <property type="nucleotide sequence ID" value="XM_021040136.2"/>
</dbReference>
<keyword evidence="2" id="KW-0104">Cadmium</keyword>
<dbReference type="InterPro" id="IPR038765">
    <property type="entry name" value="Papain-like_cys_pep_sf"/>
</dbReference>
<dbReference type="GeneID" id="110234748"/>
<dbReference type="SUPFAM" id="SSF54001">
    <property type="entry name" value="Cysteine proteinases"/>
    <property type="match status" value="1"/>
</dbReference>
<evidence type="ECO:0000313" key="6">
    <source>
        <dbReference type="EnsemblMetazoa" id="XP_020895795.1"/>
    </source>
</evidence>
<feature type="domain" description="Peptidase C83" evidence="5">
    <location>
        <begin position="4"/>
        <end position="255"/>
    </location>
</feature>
<dbReference type="AlphaFoldDB" id="A0A913WXX6"/>
<proteinExistence type="predicted"/>
<dbReference type="OrthoDB" id="448954at2759"/>
<dbReference type="EC" id="2.3.2.15" evidence="1"/>
<dbReference type="EnsemblMetazoa" id="XM_021040136.2">
    <property type="protein sequence ID" value="XP_020895795.1"/>
    <property type="gene ID" value="LOC110234748"/>
</dbReference>
<keyword evidence="3" id="KW-0808">Transferase</keyword>
<evidence type="ECO:0000313" key="7">
    <source>
        <dbReference type="Proteomes" id="UP000887567"/>
    </source>
</evidence>
<dbReference type="Pfam" id="PF05023">
    <property type="entry name" value="Phytochelatin"/>
    <property type="match status" value="1"/>
</dbReference>
<sequence length="271" mass="30946">MLMATSKSFYCRNLPKCLVDYRSNESKVRLVRSLSKGTAVPFLSLSSCFNTQSEPAFCGLSTLAIILNSLRIDPQRLWKTPWRWFSEELLHRCRPSEAVKNRGVTMEEFQCLAACNGALCKLVRPKGNEKDFKMFSKALFCTCTGGRNLNCEKKDLNCYERENITCESENFDEENPSTYMAISFNRKVLNQTGTGHYSPVAAYDEESNSALILDTARFKYPPYWVSLQVLFQSMLAVDDTTGKSRGYFLITPKNEFQGRRVCCVWKELHAS</sequence>
<name>A0A913WXX6_EXADI</name>
<keyword evidence="4" id="KW-0479">Metal-binding</keyword>
<dbReference type="GO" id="GO:0016756">
    <property type="term" value="F:glutathione gamma-glutamylcysteinyltransferase activity"/>
    <property type="evidence" value="ECO:0007669"/>
    <property type="project" value="UniProtKB-EC"/>
</dbReference>
<dbReference type="PANTHER" id="PTHR33447">
    <property type="entry name" value="GLUTATHIONE GAMMA-GLUTAMYLCYSTEINYLTRANSFERASE"/>
    <property type="match status" value="1"/>
</dbReference>
<dbReference type="InterPro" id="IPR038156">
    <property type="entry name" value="PCS_N_sf"/>
</dbReference>
<reference evidence="6" key="1">
    <citation type="submission" date="2022-11" db="UniProtKB">
        <authorList>
            <consortium name="EnsemblMetazoa"/>
        </authorList>
    </citation>
    <scope>IDENTIFICATION</scope>
</reference>
<evidence type="ECO:0000256" key="4">
    <source>
        <dbReference type="ARBA" id="ARBA00022723"/>
    </source>
</evidence>
<accession>A0A913WXX6</accession>
<dbReference type="GO" id="GO:0010038">
    <property type="term" value="P:response to metal ion"/>
    <property type="evidence" value="ECO:0007669"/>
    <property type="project" value="InterPro"/>
</dbReference>
<dbReference type="Proteomes" id="UP000887567">
    <property type="component" value="Unplaced"/>
</dbReference>
<dbReference type="GO" id="GO:0046872">
    <property type="term" value="F:metal ion binding"/>
    <property type="evidence" value="ECO:0007669"/>
    <property type="project" value="UniProtKB-KW"/>
</dbReference>
<evidence type="ECO:0000256" key="3">
    <source>
        <dbReference type="ARBA" id="ARBA00022679"/>
    </source>
</evidence>
<dbReference type="OMA" id="YNEQTDR"/>
<protein>
    <recommendedName>
        <fullName evidence="1">glutathione gamma-glutamylcysteinyltransferase</fullName>
        <ecNumber evidence="1">2.3.2.15</ecNumber>
    </recommendedName>
</protein>
<dbReference type="InterPro" id="IPR040409">
    <property type="entry name" value="PCS-like"/>
</dbReference>
<dbReference type="InterPro" id="IPR007719">
    <property type="entry name" value="PCS_N"/>
</dbReference>
<dbReference type="KEGG" id="epa:110234748"/>
<dbReference type="GO" id="GO:0046938">
    <property type="term" value="P:phytochelatin biosynthetic process"/>
    <property type="evidence" value="ECO:0007669"/>
    <property type="project" value="InterPro"/>
</dbReference>
<evidence type="ECO:0000259" key="5">
    <source>
        <dbReference type="PROSITE" id="PS51443"/>
    </source>
</evidence>
<dbReference type="PROSITE" id="PS51443">
    <property type="entry name" value="PCS"/>
    <property type="match status" value="1"/>
</dbReference>